<evidence type="ECO:0000256" key="3">
    <source>
        <dbReference type="ARBA" id="ARBA00022475"/>
    </source>
</evidence>
<gene>
    <name evidence="9" type="ORF">J5U18_11995</name>
</gene>
<feature type="transmembrane region" description="Helical" evidence="7">
    <location>
        <begin position="263"/>
        <end position="285"/>
    </location>
</feature>
<dbReference type="GO" id="GO:0009246">
    <property type="term" value="P:enterobacterial common antigen biosynthetic process"/>
    <property type="evidence" value="ECO:0007669"/>
    <property type="project" value="TreeGrafter"/>
</dbReference>
<keyword evidence="6 7" id="KW-0472">Membrane</keyword>
<comment type="similarity">
    <text evidence="2">Belongs to the acyltransferase 3 family.</text>
</comment>
<dbReference type="EMBL" id="JAGKSB010000015">
    <property type="protein sequence ID" value="MBP3944264.1"/>
    <property type="molecule type" value="Genomic_DNA"/>
</dbReference>
<feature type="transmembrane region" description="Helical" evidence="7">
    <location>
        <begin position="199"/>
        <end position="217"/>
    </location>
</feature>
<feature type="transmembrane region" description="Helical" evidence="7">
    <location>
        <begin position="237"/>
        <end position="256"/>
    </location>
</feature>
<dbReference type="PANTHER" id="PTHR40074">
    <property type="entry name" value="O-ACETYLTRANSFERASE WECH"/>
    <property type="match status" value="1"/>
</dbReference>
<dbReference type="InterPro" id="IPR002656">
    <property type="entry name" value="Acyl_transf_3_dom"/>
</dbReference>
<comment type="caution">
    <text evidence="9">The sequence shown here is derived from an EMBL/GenBank/DDBJ whole genome shotgun (WGS) entry which is preliminary data.</text>
</comment>
<dbReference type="GO" id="GO:0005886">
    <property type="term" value="C:plasma membrane"/>
    <property type="evidence" value="ECO:0007669"/>
    <property type="project" value="UniProtKB-SubCell"/>
</dbReference>
<keyword evidence="3" id="KW-1003">Cell membrane</keyword>
<comment type="subcellular location">
    <subcellularLocation>
        <location evidence="1">Cell membrane</location>
        <topology evidence="1">Multi-pass membrane protein</topology>
    </subcellularLocation>
</comment>
<keyword evidence="10" id="KW-1185">Reference proteome</keyword>
<evidence type="ECO:0000256" key="2">
    <source>
        <dbReference type="ARBA" id="ARBA00007400"/>
    </source>
</evidence>
<protein>
    <submittedName>
        <fullName evidence="9">Acyltransferase</fullName>
    </submittedName>
</protein>
<reference evidence="9" key="1">
    <citation type="submission" date="2021-03" db="EMBL/GenBank/DDBJ databases">
        <authorList>
            <person name="Lu T."/>
            <person name="Wang Q."/>
            <person name="Han X."/>
        </authorList>
    </citation>
    <scope>NUCLEOTIDE SEQUENCE</scope>
    <source>
        <strain evidence="9">WQ 2009</strain>
    </source>
</reference>
<feature type="transmembrane region" description="Helical" evidence="7">
    <location>
        <begin position="7"/>
        <end position="24"/>
    </location>
</feature>
<dbReference type="Pfam" id="PF01757">
    <property type="entry name" value="Acyl_transf_3"/>
    <property type="match status" value="1"/>
</dbReference>
<feature type="transmembrane region" description="Helical" evidence="7">
    <location>
        <begin position="117"/>
        <end position="136"/>
    </location>
</feature>
<dbReference type="PANTHER" id="PTHR40074:SF2">
    <property type="entry name" value="O-ACETYLTRANSFERASE WECH"/>
    <property type="match status" value="1"/>
</dbReference>
<organism evidence="9 10">
    <name type="scientific">Rhinopithecimicrobium faecis</name>
    <dbReference type="NCBI Taxonomy" id="2820698"/>
    <lineage>
        <taxon>Bacteria</taxon>
        <taxon>Pseudomonadati</taxon>
        <taxon>Bacteroidota</taxon>
        <taxon>Sphingobacteriia</taxon>
        <taxon>Sphingobacteriales</taxon>
        <taxon>Sphingobacteriaceae</taxon>
        <taxon>Rhinopithecimicrobium</taxon>
    </lineage>
</organism>
<keyword evidence="9" id="KW-0012">Acyltransferase</keyword>
<evidence type="ECO:0000256" key="5">
    <source>
        <dbReference type="ARBA" id="ARBA00022989"/>
    </source>
</evidence>
<evidence type="ECO:0000313" key="10">
    <source>
        <dbReference type="Proteomes" id="UP000679691"/>
    </source>
</evidence>
<dbReference type="GO" id="GO:0016413">
    <property type="term" value="F:O-acetyltransferase activity"/>
    <property type="evidence" value="ECO:0007669"/>
    <property type="project" value="TreeGrafter"/>
</dbReference>
<feature type="domain" description="Acyltransferase 3" evidence="8">
    <location>
        <begin position="6"/>
        <end position="304"/>
    </location>
</feature>
<keyword evidence="4 7" id="KW-0812">Transmembrane</keyword>
<feature type="transmembrane region" description="Helical" evidence="7">
    <location>
        <begin position="70"/>
        <end position="91"/>
    </location>
</feature>
<evidence type="ECO:0000256" key="7">
    <source>
        <dbReference type="SAM" id="Phobius"/>
    </source>
</evidence>
<name>A0A8T4HBV4_9SPHI</name>
<evidence type="ECO:0000256" key="4">
    <source>
        <dbReference type="ARBA" id="ARBA00022692"/>
    </source>
</evidence>
<feature type="transmembrane region" description="Helical" evidence="7">
    <location>
        <begin position="148"/>
        <end position="169"/>
    </location>
</feature>
<keyword evidence="5 7" id="KW-1133">Transmembrane helix</keyword>
<evidence type="ECO:0000313" key="9">
    <source>
        <dbReference type="EMBL" id="MBP3944264.1"/>
    </source>
</evidence>
<evidence type="ECO:0000259" key="8">
    <source>
        <dbReference type="Pfam" id="PF01757"/>
    </source>
</evidence>
<feature type="transmembrane region" description="Helical" evidence="7">
    <location>
        <begin position="175"/>
        <end position="192"/>
    </location>
</feature>
<dbReference type="Proteomes" id="UP000679691">
    <property type="component" value="Unassembled WGS sequence"/>
</dbReference>
<keyword evidence="9" id="KW-0808">Transferase</keyword>
<evidence type="ECO:0000256" key="6">
    <source>
        <dbReference type="ARBA" id="ARBA00023136"/>
    </source>
</evidence>
<dbReference type="AlphaFoldDB" id="A0A8T4HBV4"/>
<proteinExistence type="inferred from homology"/>
<accession>A0A8T4HBV4</accession>
<evidence type="ECO:0000256" key="1">
    <source>
        <dbReference type="ARBA" id="ARBA00004651"/>
    </source>
</evidence>
<feature type="transmembrane region" description="Helical" evidence="7">
    <location>
        <begin position="291"/>
        <end position="307"/>
    </location>
</feature>
<sequence length="335" mass="38665">MQSRDSSIDSIRSLGLFCVILAHVNPPFAIFQWRNFDVPLMVFLSGYLFGNRQVAIQGISGFMDYLWKRFVRLVIPVWVFILIYLVIQYFFPSYFRIYLWNAPSKIGSSFMLMEDGIGYVWIIRVFLYIAVLGPIFKRFITTKGQLLAFYLAYELLLLLAHHTFSTAVFKTVNESIFYSLGYLVFFLFGAQFKEWSVNAKRILAIILVAILVAGAIYDGYNGKILTLQDFKYPPHAFYSYYAALCIGIIFAFKVGIAKMGNSFLNFVGSSTIWIYLWHILFLQLIHFEAWYINYLLILGVSMLITYLQQQLIEVIVRLSKASTAVAGQLRIIFCS</sequence>